<accession>A0ACB9H8B1</accession>
<comment type="caution">
    <text evidence="1">The sequence shown here is derived from an EMBL/GenBank/DDBJ whole genome shotgun (WGS) entry which is preliminary data.</text>
</comment>
<evidence type="ECO:0000313" key="1">
    <source>
        <dbReference type="EMBL" id="KAI3791751.1"/>
    </source>
</evidence>
<name>A0ACB9H8B1_CICIN</name>
<protein>
    <submittedName>
        <fullName evidence="1">Uncharacterized protein</fullName>
    </submittedName>
</protein>
<proteinExistence type="predicted"/>
<keyword evidence="2" id="KW-1185">Reference proteome</keyword>
<reference evidence="2" key="1">
    <citation type="journal article" date="2022" name="Mol. Ecol. Resour.">
        <title>The genomes of chicory, endive, great burdock and yacon provide insights into Asteraceae palaeo-polyploidization history and plant inulin production.</title>
        <authorList>
            <person name="Fan W."/>
            <person name="Wang S."/>
            <person name="Wang H."/>
            <person name="Wang A."/>
            <person name="Jiang F."/>
            <person name="Liu H."/>
            <person name="Zhao H."/>
            <person name="Xu D."/>
            <person name="Zhang Y."/>
        </authorList>
    </citation>
    <scope>NUCLEOTIDE SEQUENCE [LARGE SCALE GENOMIC DNA]</scope>
    <source>
        <strain evidence="2">cv. Punajuju</strain>
    </source>
</reference>
<dbReference type="Proteomes" id="UP001055811">
    <property type="component" value="Linkage Group LG01"/>
</dbReference>
<dbReference type="EMBL" id="CM042009">
    <property type="protein sequence ID" value="KAI3791751.1"/>
    <property type="molecule type" value="Genomic_DNA"/>
</dbReference>
<reference evidence="1 2" key="2">
    <citation type="journal article" date="2022" name="Mol. Ecol. Resour.">
        <title>The genomes of chicory, endive, great burdock and yacon provide insights into Asteraceae paleo-polyploidization history and plant inulin production.</title>
        <authorList>
            <person name="Fan W."/>
            <person name="Wang S."/>
            <person name="Wang H."/>
            <person name="Wang A."/>
            <person name="Jiang F."/>
            <person name="Liu H."/>
            <person name="Zhao H."/>
            <person name="Xu D."/>
            <person name="Zhang Y."/>
        </authorList>
    </citation>
    <scope>NUCLEOTIDE SEQUENCE [LARGE SCALE GENOMIC DNA]</scope>
    <source>
        <strain evidence="2">cv. Punajuju</strain>
        <tissue evidence="1">Leaves</tissue>
    </source>
</reference>
<evidence type="ECO:0000313" key="2">
    <source>
        <dbReference type="Proteomes" id="UP001055811"/>
    </source>
</evidence>
<organism evidence="1 2">
    <name type="scientific">Cichorium intybus</name>
    <name type="common">Chicory</name>
    <dbReference type="NCBI Taxonomy" id="13427"/>
    <lineage>
        <taxon>Eukaryota</taxon>
        <taxon>Viridiplantae</taxon>
        <taxon>Streptophyta</taxon>
        <taxon>Embryophyta</taxon>
        <taxon>Tracheophyta</taxon>
        <taxon>Spermatophyta</taxon>
        <taxon>Magnoliopsida</taxon>
        <taxon>eudicotyledons</taxon>
        <taxon>Gunneridae</taxon>
        <taxon>Pentapetalae</taxon>
        <taxon>asterids</taxon>
        <taxon>campanulids</taxon>
        <taxon>Asterales</taxon>
        <taxon>Asteraceae</taxon>
        <taxon>Cichorioideae</taxon>
        <taxon>Cichorieae</taxon>
        <taxon>Cichoriinae</taxon>
        <taxon>Cichorium</taxon>
    </lineage>
</organism>
<gene>
    <name evidence="1" type="ORF">L2E82_05613</name>
</gene>
<sequence>MTHKVLKGLHRHRIRLRCHFLYRSRTASRKSIICLQWKAQHPFVDKQCRNEHNETCSRVYRRRVFLSHGHQFDKFVHPNDHVNISQSSNDTFPTVIHIAAATEINSRLIPKLKQLYTSLQAKTNEFSDIVKIGRTHTQDATPLTLGQEFNGYTTQLKYGIERLICTLPCMYRLAQGDTNVGTGLNTKKGFDVKIAAAVADEKFRL</sequence>